<protein>
    <submittedName>
        <fullName evidence="2">ROK family protein</fullName>
    </submittedName>
</protein>
<dbReference type="PANTHER" id="PTHR18964">
    <property type="entry name" value="ROK (REPRESSOR, ORF, KINASE) FAMILY"/>
    <property type="match status" value="1"/>
</dbReference>
<dbReference type="SUPFAM" id="SSF52540">
    <property type="entry name" value="P-loop containing nucleoside triphosphate hydrolases"/>
    <property type="match status" value="1"/>
</dbReference>
<dbReference type="Proteomes" id="UP000305887">
    <property type="component" value="Unassembled WGS sequence"/>
</dbReference>
<dbReference type="InterPro" id="IPR027417">
    <property type="entry name" value="P-loop_NTPase"/>
</dbReference>
<dbReference type="Pfam" id="PF00480">
    <property type="entry name" value="ROK"/>
    <property type="match status" value="1"/>
</dbReference>
<dbReference type="AlphaFoldDB" id="A0A5C4N282"/>
<accession>A0A5C4N282</accession>
<dbReference type="RefSeq" id="WP_139076220.1">
    <property type="nucleotide sequence ID" value="NZ_VDFU01000007.1"/>
</dbReference>
<evidence type="ECO:0000313" key="3">
    <source>
        <dbReference type="Proteomes" id="UP000305887"/>
    </source>
</evidence>
<dbReference type="Pfam" id="PF13671">
    <property type="entry name" value="AAA_33"/>
    <property type="match status" value="1"/>
</dbReference>
<comment type="caution">
    <text evidence="2">The sequence shown here is derived from an EMBL/GenBank/DDBJ whole genome shotgun (WGS) entry which is preliminary data.</text>
</comment>
<dbReference type="EMBL" id="VDFU01000007">
    <property type="protein sequence ID" value="TNC50424.1"/>
    <property type="molecule type" value="Genomic_DNA"/>
</dbReference>
<dbReference type="OrthoDB" id="9810372at2"/>
<dbReference type="PROSITE" id="PS01125">
    <property type="entry name" value="ROK"/>
    <property type="match status" value="1"/>
</dbReference>
<sequence>MSADPDLPVAIGLDIGGTHLRAARVDADGVIQSELWRPTRRGSEDVLADSLELIAELRTARTAGVGVGIPGQVDAQRRNVLSGGYVDLSALPFAGRVQEATGLPVAIENDAAMALLAEKSIGAAQTYANVVLLTVGTGIGGAVLEQGQLLRGRGTAGQLGHLVTDPAGPVCLCGRRGCLETFSSGSSLARHVAEAGLPPGTRIEDLLDRMPEPVATAVVTAWAGPLRQAIDSLVAALNPDLVLLGGGLGHQAVSALQRLPEPVRSWYDAPIRPAALGPEAGVIGAGLAALRFTRAERKIVVLVNGVPASGKSTVARQLGDALGWPVLSLDTVKQPFLDALPPGDRSFNRTLGRASYRAMFDVIRDAPAGSSFVLDAWFGFQPVERLAEAVKAAGVDGCAELWCEAPPEEIGRRYAERAERRGAGHPGLEYVPELIDLAHRAGPTGLLPMRRQDTTKDLDLPAVLSWARDALRTPLQFFS</sequence>
<dbReference type="InterPro" id="IPR000600">
    <property type="entry name" value="ROK"/>
</dbReference>
<dbReference type="InterPro" id="IPR043129">
    <property type="entry name" value="ATPase_NBD"/>
</dbReference>
<keyword evidence="3" id="KW-1185">Reference proteome</keyword>
<dbReference type="Gene3D" id="3.30.420.40">
    <property type="match status" value="2"/>
</dbReference>
<evidence type="ECO:0000313" key="2">
    <source>
        <dbReference type="EMBL" id="TNC50424.1"/>
    </source>
</evidence>
<dbReference type="PANTHER" id="PTHR18964:SF149">
    <property type="entry name" value="BIFUNCTIONAL UDP-N-ACETYLGLUCOSAMINE 2-EPIMERASE_N-ACETYLMANNOSAMINE KINASE"/>
    <property type="match status" value="1"/>
</dbReference>
<organism evidence="2 3">
    <name type="scientific">Rubellimicrobium rubrum</name>
    <dbReference type="NCBI Taxonomy" id="2585369"/>
    <lineage>
        <taxon>Bacteria</taxon>
        <taxon>Pseudomonadati</taxon>
        <taxon>Pseudomonadota</taxon>
        <taxon>Alphaproteobacteria</taxon>
        <taxon>Rhodobacterales</taxon>
        <taxon>Roseobacteraceae</taxon>
        <taxon>Rubellimicrobium</taxon>
    </lineage>
</organism>
<dbReference type="Gene3D" id="3.40.50.300">
    <property type="entry name" value="P-loop containing nucleotide triphosphate hydrolases"/>
    <property type="match status" value="1"/>
</dbReference>
<gene>
    <name evidence="2" type="ORF">FHG66_07945</name>
</gene>
<dbReference type="InterPro" id="IPR049874">
    <property type="entry name" value="ROK_cs"/>
</dbReference>
<name>A0A5C4N282_9RHOB</name>
<dbReference type="SUPFAM" id="SSF53067">
    <property type="entry name" value="Actin-like ATPase domain"/>
    <property type="match status" value="1"/>
</dbReference>
<comment type="similarity">
    <text evidence="1">Belongs to the ROK (NagC/XylR) family.</text>
</comment>
<evidence type="ECO:0000256" key="1">
    <source>
        <dbReference type="ARBA" id="ARBA00006479"/>
    </source>
</evidence>
<proteinExistence type="inferred from homology"/>
<reference evidence="2 3" key="1">
    <citation type="submission" date="2019-06" db="EMBL/GenBank/DDBJ databases">
        <title>YIM 131921 draft genome.</title>
        <authorList>
            <person name="Jiang L."/>
        </authorList>
    </citation>
    <scope>NUCLEOTIDE SEQUENCE [LARGE SCALE GENOMIC DNA]</scope>
    <source>
        <strain evidence="2 3">YIM 131921</strain>
    </source>
</reference>